<proteinExistence type="predicted"/>
<keyword evidence="10" id="KW-1185">Reference proteome</keyword>
<gene>
    <name evidence="7" type="ORF">I3517_05200</name>
    <name evidence="8" type="ORF">I3517_22500</name>
    <name evidence="9" type="ORF">I3517_22560</name>
</gene>
<comment type="caution">
    <text evidence="7">The sequence shown here is derived from an EMBL/GenBank/DDBJ whole genome shotgun (WGS) entry which is preliminary data.</text>
</comment>
<dbReference type="PRINTS" id="PR00411">
    <property type="entry name" value="PNDRDTASEI"/>
</dbReference>
<evidence type="ECO:0000256" key="1">
    <source>
        <dbReference type="ARBA" id="ARBA00001974"/>
    </source>
</evidence>
<accession>A0A8I1D5J8</accession>
<dbReference type="PANTHER" id="PTHR43557:SF2">
    <property type="entry name" value="RIESKE DOMAIN-CONTAINING PROTEIN-RELATED"/>
    <property type="match status" value="1"/>
</dbReference>
<dbReference type="InterPro" id="IPR016156">
    <property type="entry name" value="FAD/NAD-linked_Rdtase_dimer_sf"/>
</dbReference>
<dbReference type="PRINTS" id="PR00368">
    <property type="entry name" value="FADPNR"/>
</dbReference>
<evidence type="ECO:0000313" key="8">
    <source>
        <dbReference type="EMBL" id="MBH5145374.1"/>
    </source>
</evidence>
<organism evidence="7 10">
    <name type="scientific">Rhodococcus erythropolis</name>
    <name type="common">Arthrobacter picolinophilus</name>
    <dbReference type="NCBI Taxonomy" id="1833"/>
    <lineage>
        <taxon>Bacteria</taxon>
        <taxon>Bacillati</taxon>
        <taxon>Actinomycetota</taxon>
        <taxon>Actinomycetes</taxon>
        <taxon>Mycobacteriales</taxon>
        <taxon>Nocardiaceae</taxon>
        <taxon>Rhodococcus</taxon>
        <taxon>Rhodococcus erythropolis group</taxon>
    </lineage>
</organism>
<evidence type="ECO:0000259" key="5">
    <source>
        <dbReference type="Pfam" id="PF07992"/>
    </source>
</evidence>
<dbReference type="EMBL" id="JAECSB010000077">
    <property type="protein sequence ID" value="MBH5145386.1"/>
    <property type="molecule type" value="Genomic_DNA"/>
</dbReference>
<evidence type="ECO:0000313" key="7">
    <source>
        <dbReference type="EMBL" id="MBH5142006.1"/>
    </source>
</evidence>
<dbReference type="Pfam" id="PF07992">
    <property type="entry name" value="Pyr_redox_2"/>
    <property type="match status" value="1"/>
</dbReference>
<dbReference type="SUPFAM" id="SSF51905">
    <property type="entry name" value="FAD/NAD(P)-binding domain"/>
    <property type="match status" value="1"/>
</dbReference>
<evidence type="ECO:0000313" key="10">
    <source>
        <dbReference type="Proteomes" id="UP000627573"/>
    </source>
</evidence>
<dbReference type="EMBL" id="JAECSB010000024">
    <property type="protein sequence ID" value="MBH5142006.1"/>
    <property type="molecule type" value="Genomic_DNA"/>
</dbReference>
<evidence type="ECO:0000313" key="9">
    <source>
        <dbReference type="EMBL" id="MBH5145386.1"/>
    </source>
</evidence>
<name>A0A8I1D5J8_RHOER</name>
<reference evidence="7 10" key="1">
    <citation type="submission" date="2020-12" db="EMBL/GenBank/DDBJ databases">
        <title>Draft genome sequence of furan degrading bacterial strain FUR100.</title>
        <authorList>
            <person name="Woiski C."/>
        </authorList>
    </citation>
    <scope>NUCLEOTIDE SEQUENCE [LARGE SCALE GENOMIC DNA]</scope>
    <source>
        <strain evidence="7 10">FUR100</strain>
    </source>
</reference>
<dbReference type="GO" id="GO:0005737">
    <property type="term" value="C:cytoplasm"/>
    <property type="evidence" value="ECO:0007669"/>
    <property type="project" value="TreeGrafter"/>
</dbReference>
<dbReference type="Proteomes" id="UP000627573">
    <property type="component" value="Unassembled WGS sequence"/>
</dbReference>
<dbReference type="InterPro" id="IPR023753">
    <property type="entry name" value="FAD/NAD-binding_dom"/>
</dbReference>
<dbReference type="InterPro" id="IPR050446">
    <property type="entry name" value="FAD-oxidoreductase/Apoptosis"/>
</dbReference>
<evidence type="ECO:0000259" key="6">
    <source>
        <dbReference type="Pfam" id="PF14759"/>
    </source>
</evidence>
<comment type="cofactor">
    <cofactor evidence="1">
        <name>FAD</name>
        <dbReference type="ChEBI" id="CHEBI:57692"/>
    </cofactor>
</comment>
<dbReference type="Gene3D" id="3.50.50.60">
    <property type="entry name" value="FAD/NAD(P)-binding domain"/>
    <property type="match status" value="2"/>
</dbReference>
<keyword evidence="4" id="KW-0560">Oxidoreductase</keyword>
<dbReference type="EMBL" id="JAECSB010000076">
    <property type="protein sequence ID" value="MBH5145374.1"/>
    <property type="molecule type" value="Genomic_DNA"/>
</dbReference>
<dbReference type="SUPFAM" id="SSF55424">
    <property type="entry name" value="FAD/NAD-linked reductases, dimerisation (C-terminal) domain"/>
    <property type="match status" value="1"/>
</dbReference>
<dbReference type="InterPro" id="IPR036188">
    <property type="entry name" value="FAD/NAD-bd_sf"/>
</dbReference>
<dbReference type="Pfam" id="PF14759">
    <property type="entry name" value="Reductase_C"/>
    <property type="match status" value="1"/>
</dbReference>
<keyword evidence="2" id="KW-0285">Flavoprotein</keyword>
<dbReference type="PANTHER" id="PTHR43557">
    <property type="entry name" value="APOPTOSIS-INDUCING FACTOR 1"/>
    <property type="match status" value="1"/>
</dbReference>
<feature type="domain" description="FAD/NAD(P)-binding" evidence="5">
    <location>
        <begin position="5"/>
        <end position="299"/>
    </location>
</feature>
<evidence type="ECO:0000256" key="2">
    <source>
        <dbReference type="ARBA" id="ARBA00022630"/>
    </source>
</evidence>
<protein>
    <submittedName>
        <fullName evidence="7">FAD-dependent oxidoreductase</fullName>
    </submittedName>
</protein>
<dbReference type="InterPro" id="IPR028202">
    <property type="entry name" value="Reductase_C"/>
</dbReference>
<keyword evidence="3" id="KW-0274">FAD</keyword>
<dbReference type="AlphaFoldDB" id="A0A8I1D5J8"/>
<dbReference type="Gene3D" id="3.30.390.30">
    <property type="match status" value="1"/>
</dbReference>
<sequence length="416" mass="44810">MSTVRHVVVGGGVAAASAVAALRSGGFDGELFLVSDDDTVPYERPPLSKDFLEPESPPVPTLIREPQWYTDHQVQTLLGVKAQRLDPLSRRLTLSTGESLSYDGLVLATGVRARPAPGDASDRILTLRSFADAKLLRSRLASAEHVAVLGGGFIGCEVAATVVGLGKRATIVERADVLMNRALGDSIGAVFTDIHRAKGVEVHLNSVVLGVHDTGSSAVVRTNHGSIEVDLVVVGAGSLPNAELAAEAGIVTDNGIVTDQFCRTNVPNVYAAGDVASSYHPFYNQHLRVEHHDTAARHGAAAARNLLGHDEPFLEAHWFWSDQYEHNLQRTGRAEGSDEVVIRGSLDDLKFSAFALRDGRIRSVISLNQPRDVLAVRRLLFVDHEVTADKLRDQAMPLNRLRSRVPASATAEERTS</sequence>
<dbReference type="RefSeq" id="WP_197940629.1">
    <property type="nucleotide sequence ID" value="NZ_JAECSB010000024.1"/>
</dbReference>
<dbReference type="GO" id="GO:0016651">
    <property type="term" value="F:oxidoreductase activity, acting on NAD(P)H"/>
    <property type="evidence" value="ECO:0007669"/>
    <property type="project" value="TreeGrafter"/>
</dbReference>
<feature type="domain" description="Reductase C-terminal" evidence="6">
    <location>
        <begin position="318"/>
        <end position="401"/>
    </location>
</feature>
<evidence type="ECO:0000256" key="3">
    <source>
        <dbReference type="ARBA" id="ARBA00022827"/>
    </source>
</evidence>
<evidence type="ECO:0000256" key="4">
    <source>
        <dbReference type="ARBA" id="ARBA00023002"/>
    </source>
</evidence>